<sequence length="460" mass="50610">MGVMRPEKFERTLVRLLSKNRSALTEPAAATGVIERLDQNFRLRRTSSAALRLLGLTEINLQGQLASDIGLPRAVISRWLSQCRRSEVHGCPVRFEMLHPFAQEERWLTVTICPIGARRFRYYLEESTARHCAEMKLRSEVEQLRLQVNQLSERARELTALSELCQMLQVCSNGGSAFRAAVSATLPVMFEGVTGVLLLSGDPHSAPEPVLSWGGDEGGTTRYTKRITLPLLVLGEPKGMLSLQEQQPGSLYAAKQRLAAIVADHLALALANLQLREALRLQSVRDPLTGLHNRRYFDEALGSLAECAQKSGEPLAVLILDVDHFKRCNDTYGHDAGDAVLRQVGRCLQRATRSGDIVCRFGGEEFVLLLPGTDLPTAVQRADQIRSQIERLELEYGGWPIAPVTVSVGVAALEQPQTLAQSVLLAADRALYEAKHQGRNRVIAAINPATTLSATRDSAV</sequence>
<dbReference type="Gene3D" id="3.30.450.20">
    <property type="entry name" value="PAS domain"/>
    <property type="match status" value="1"/>
</dbReference>
<dbReference type="Gene3D" id="3.30.70.270">
    <property type="match status" value="1"/>
</dbReference>
<evidence type="ECO:0000256" key="1">
    <source>
        <dbReference type="SAM" id="Coils"/>
    </source>
</evidence>
<dbReference type="EMBL" id="CP003587">
    <property type="protein sequence ID" value="AGY59645.1"/>
    <property type="molecule type" value="Genomic_DNA"/>
</dbReference>
<accession>U5QPM1</accession>
<dbReference type="GO" id="GO:0052621">
    <property type="term" value="F:diguanylate cyclase activity"/>
    <property type="evidence" value="ECO:0007669"/>
    <property type="project" value="TreeGrafter"/>
</dbReference>
<dbReference type="InterPro" id="IPR035965">
    <property type="entry name" value="PAS-like_dom_sf"/>
</dbReference>
<dbReference type="InterPro" id="IPR043128">
    <property type="entry name" value="Rev_trsase/Diguanyl_cyclase"/>
</dbReference>
<dbReference type="STRING" id="1183438.GKIL_3399"/>
<dbReference type="SUPFAM" id="SSF55785">
    <property type="entry name" value="PYP-like sensor domain (PAS domain)"/>
    <property type="match status" value="1"/>
</dbReference>
<dbReference type="CDD" id="cd01949">
    <property type="entry name" value="GGDEF"/>
    <property type="match status" value="1"/>
</dbReference>
<dbReference type="Gene3D" id="3.30.450.40">
    <property type="match status" value="1"/>
</dbReference>
<protein>
    <submittedName>
        <fullName evidence="3">Diguanylate cyclase</fullName>
    </submittedName>
</protein>
<dbReference type="NCBIfam" id="TIGR00254">
    <property type="entry name" value="GGDEF"/>
    <property type="match status" value="1"/>
</dbReference>
<evidence type="ECO:0000313" key="4">
    <source>
        <dbReference type="Proteomes" id="UP000017396"/>
    </source>
</evidence>
<dbReference type="PANTHER" id="PTHR45138:SF9">
    <property type="entry name" value="DIGUANYLATE CYCLASE DGCM-RELATED"/>
    <property type="match status" value="1"/>
</dbReference>
<proteinExistence type="predicted"/>
<dbReference type="GO" id="GO:0005886">
    <property type="term" value="C:plasma membrane"/>
    <property type="evidence" value="ECO:0007669"/>
    <property type="project" value="TreeGrafter"/>
</dbReference>
<dbReference type="InterPro" id="IPR029787">
    <property type="entry name" value="Nucleotide_cyclase"/>
</dbReference>
<dbReference type="PANTHER" id="PTHR45138">
    <property type="entry name" value="REGULATORY COMPONENTS OF SENSORY TRANSDUCTION SYSTEM"/>
    <property type="match status" value="1"/>
</dbReference>
<feature type="coiled-coil region" evidence="1">
    <location>
        <begin position="134"/>
        <end position="161"/>
    </location>
</feature>
<dbReference type="eggNOG" id="COG3706">
    <property type="taxonomic scope" value="Bacteria"/>
</dbReference>
<dbReference type="Proteomes" id="UP000017396">
    <property type="component" value="Chromosome"/>
</dbReference>
<dbReference type="HOGENOM" id="CLU_594164_0_0_3"/>
<evidence type="ECO:0000313" key="3">
    <source>
        <dbReference type="EMBL" id="AGY59645.1"/>
    </source>
</evidence>
<dbReference type="SMART" id="SM00267">
    <property type="entry name" value="GGDEF"/>
    <property type="match status" value="1"/>
</dbReference>
<dbReference type="FunFam" id="3.30.70.270:FF:000001">
    <property type="entry name" value="Diguanylate cyclase domain protein"/>
    <property type="match status" value="1"/>
</dbReference>
<gene>
    <name evidence="3" type="primary">pleD</name>
    <name evidence="3" type="ORF">GKIL_3399</name>
</gene>
<keyword evidence="4" id="KW-1185">Reference proteome</keyword>
<keyword evidence="1" id="KW-0175">Coiled coil</keyword>
<dbReference type="KEGG" id="glj:GKIL_3399"/>
<dbReference type="GO" id="GO:0043709">
    <property type="term" value="P:cell adhesion involved in single-species biofilm formation"/>
    <property type="evidence" value="ECO:0007669"/>
    <property type="project" value="TreeGrafter"/>
</dbReference>
<dbReference type="InterPro" id="IPR029016">
    <property type="entry name" value="GAF-like_dom_sf"/>
</dbReference>
<dbReference type="InterPro" id="IPR050469">
    <property type="entry name" value="Diguanylate_Cyclase"/>
</dbReference>
<dbReference type="InterPro" id="IPR000160">
    <property type="entry name" value="GGDEF_dom"/>
</dbReference>
<dbReference type="PROSITE" id="PS50887">
    <property type="entry name" value="GGDEF"/>
    <property type="match status" value="1"/>
</dbReference>
<dbReference type="AlphaFoldDB" id="U5QPM1"/>
<dbReference type="GO" id="GO:1902201">
    <property type="term" value="P:negative regulation of bacterial-type flagellum-dependent cell motility"/>
    <property type="evidence" value="ECO:0007669"/>
    <property type="project" value="TreeGrafter"/>
</dbReference>
<dbReference type="Pfam" id="PF00990">
    <property type="entry name" value="GGDEF"/>
    <property type="match status" value="1"/>
</dbReference>
<evidence type="ECO:0000259" key="2">
    <source>
        <dbReference type="PROSITE" id="PS50887"/>
    </source>
</evidence>
<dbReference type="SUPFAM" id="SSF55781">
    <property type="entry name" value="GAF domain-like"/>
    <property type="match status" value="1"/>
</dbReference>
<dbReference type="SUPFAM" id="SSF55073">
    <property type="entry name" value="Nucleotide cyclase"/>
    <property type="match status" value="1"/>
</dbReference>
<name>U5QPM1_GLOK1</name>
<organism evidence="3 4">
    <name type="scientific">Gloeobacter kilaueensis (strain ATCC BAA-2537 / CCAP 1431/1 / ULC 316 / JS1)</name>
    <dbReference type="NCBI Taxonomy" id="1183438"/>
    <lineage>
        <taxon>Bacteria</taxon>
        <taxon>Bacillati</taxon>
        <taxon>Cyanobacteriota</taxon>
        <taxon>Cyanophyceae</taxon>
        <taxon>Gloeobacterales</taxon>
        <taxon>Gloeobacteraceae</taxon>
        <taxon>Gloeobacter</taxon>
    </lineage>
</organism>
<reference evidence="3 4" key="1">
    <citation type="journal article" date="2013" name="PLoS ONE">
        <title>Cultivation and Complete Genome Sequencing of Gloeobacter kilaueensis sp. nov., from a Lava Cave in Kilauea Caldera, Hawai'i.</title>
        <authorList>
            <person name="Saw J.H."/>
            <person name="Schatz M."/>
            <person name="Brown M.V."/>
            <person name="Kunkel D.D."/>
            <person name="Foster J.S."/>
            <person name="Shick H."/>
            <person name="Christensen S."/>
            <person name="Hou S."/>
            <person name="Wan X."/>
            <person name="Donachie S.P."/>
        </authorList>
    </citation>
    <scope>NUCLEOTIDE SEQUENCE [LARGE SCALE GENOMIC DNA]</scope>
    <source>
        <strain evidence="4">JS</strain>
    </source>
</reference>
<feature type="domain" description="GGDEF" evidence="2">
    <location>
        <begin position="313"/>
        <end position="447"/>
    </location>
</feature>